<evidence type="ECO:0000313" key="8">
    <source>
        <dbReference type="EMBL" id="KAB8126206.1"/>
    </source>
</evidence>
<evidence type="ECO:0000313" key="9">
    <source>
        <dbReference type="Proteomes" id="UP000480246"/>
    </source>
</evidence>
<keyword evidence="2" id="KW-1003">Cell membrane</keyword>
<evidence type="ECO:0000256" key="6">
    <source>
        <dbReference type="SAM" id="Phobius"/>
    </source>
</evidence>
<keyword evidence="9" id="KW-1185">Reference proteome</keyword>
<name>A0A7C8KRG1_9BACI</name>
<dbReference type="AlphaFoldDB" id="A0A7C8KRG1"/>
<proteinExistence type="predicted"/>
<comment type="subcellular location">
    <subcellularLocation>
        <location evidence="1">Cell membrane</location>
        <topology evidence="1">Multi-pass membrane protein</topology>
    </subcellularLocation>
</comment>
<reference evidence="8 9" key="1">
    <citation type="submission" date="2019-10" db="EMBL/GenBank/DDBJ databases">
        <title>Gracilibacillus sp. nov. isolated from rice seeds.</title>
        <authorList>
            <person name="He S."/>
        </authorList>
    </citation>
    <scope>NUCLEOTIDE SEQUENCE [LARGE SCALE GENOMIC DNA]</scope>
    <source>
        <strain evidence="8 9">TD8</strain>
    </source>
</reference>
<dbReference type="GO" id="GO:0052621">
    <property type="term" value="F:diguanylate cyclase activity"/>
    <property type="evidence" value="ECO:0007669"/>
    <property type="project" value="TreeGrafter"/>
</dbReference>
<dbReference type="GO" id="GO:0043709">
    <property type="term" value="P:cell adhesion involved in single-species biofilm formation"/>
    <property type="evidence" value="ECO:0007669"/>
    <property type="project" value="TreeGrafter"/>
</dbReference>
<feature type="transmembrane region" description="Helical" evidence="6">
    <location>
        <begin position="132"/>
        <end position="150"/>
    </location>
</feature>
<dbReference type="Pfam" id="PF00990">
    <property type="entry name" value="GGDEF"/>
    <property type="match status" value="1"/>
</dbReference>
<evidence type="ECO:0000256" key="3">
    <source>
        <dbReference type="ARBA" id="ARBA00022692"/>
    </source>
</evidence>
<accession>A0A7C8KRG1</accession>
<feature type="transmembrane region" description="Helical" evidence="6">
    <location>
        <begin position="69"/>
        <end position="97"/>
    </location>
</feature>
<dbReference type="EMBL" id="WEID01000113">
    <property type="protein sequence ID" value="KAB8126206.1"/>
    <property type="molecule type" value="Genomic_DNA"/>
</dbReference>
<dbReference type="CDD" id="cd01949">
    <property type="entry name" value="GGDEF"/>
    <property type="match status" value="1"/>
</dbReference>
<protein>
    <submittedName>
        <fullName evidence="8">Diguanylate cyclase</fullName>
    </submittedName>
</protein>
<feature type="domain" description="GGDEF" evidence="7">
    <location>
        <begin position="225"/>
        <end position="359"/>
    </location>
</feature>
<dbReference type="PANTHER" id="PTHR45138">
    <property type="entry name" value="REGULATORY COMPONENTS OF SENSORY TRANSDUCTION SYSTEM"/>
    <property type="match status" value="1"/>
</dbReference>
<sequence>MILKDLFSNLAILVAALFLYTQVTNNNPLNQSSALKNKIAVGLLSGIFSNILMQYSLDFNNTLVDLRQIPIILAAYYGGSVPAVIGLLLVIAGRFLIGLSTSSFINFILMTLITISTLIITKFNLSKKIKIIIVLTTSNILVTLSLSYLLQDYEVLLYLIPVYWVISYLAGFISFYVVEYERSSQKLLHRYKVEAATDGLTGLNNVRKFDQIFNKIARQAEHNKETLSLLFIDIDHFKSINDTYGHKEGDKVLMELSNILKNNVHSADIVSRNGGEEFTVILTNCPVENAKQISEKIRQKVERHPFLLTTGEHIHITVSIGVACYNETTSRARQLIHEADEALYKAKQTGRNKVCIAENLLKV</sequence>
<organism evidence="8 9">
    <name type="scientific">Gracilibacillus oryzae</name>
    <dbReference type="NCBI Taxonomy" id="1672701"/>
    <lineage>
        <taxon>Bacteria</taxon>
        <taxon>Bacillati</taxon>
        <taxon>Bacillota</taxon>
        <taxon>Bacilli</taxon>
        <taxon>Bacillales</taxon>
        <taxon>Bacillaceae</taxon>
        <taxon>Gracilibacillus</taxon>
    </lineage>
</organism>
<dbReference type="InterPro" id="IPR011620">
    <property type="entry name" value="Sig_transdc_His_kinase_LytS_TM"/>
</dbReference>
<dbReference type="RefSeq" id="WP_153406720.1">
    <property type="nucleotide sequence ID" value="NZ_ML762451.1"/>
</dbReference>
<dbReference type="SUPFAM" id="SSF55073">
    <property type="entry name" value="Nucleotide cyclase"/>
    <property type="match status" value="1"/>
</dbReference>
<dbReference type="InterPro" id="IPR029787">
    <property type="entry name" value="Nucleotide_cyclase"/>
</dbReference>
<dbReference type="InterPro" id="IPR050469">
    <property type="entry name" value="Diguanylate_Cyclase"/>
</dbReference>
<feature type="transmembrane region" description="Helical" evidence="6">
    <location>
        <begin position="39"/>
        <end position="57"/>
    </location>
</feature>
<dbReference type="InterPro" id="IPR000160">
    <property type="entry name" value="GGDEF_dom"/>
</dbReference>
<dbReference type="NCBIfam" id="TIGR00254">
    <property type="entry name" value="GGDEF"/>
    <property type="match status" value="1"/>
</dbReference>
<dbReference type="GO" id="GO:0000155">
    <property type="term" value="F:phosphorelay sensor kinase activity"/>
    <property type="evidence" value="ECO:0007669"/>
    <property type="project" value="InterPro"/>
</dbReference>
<gene>
    <name evidence="8" type="ORF">F9U64_20390</name>
</gene>
<comment type="caution">
    <text evidence="8">The sequence shown here is derived from an EMBL/GenBank/DDBJ whole genome shotgun (WGS) entry which is preliminary data.</text>
</comment>
<dbReference type="Proteomes" id="UP000480246">
    <property type="component" value="Unassembled WGS sequence"/>
</dbReference>
<dbReference type="GO" id="GO:0071555">
    <property type="term" value="P:cell wall organization"/>
    <property type="evidence" value="ECO:0007669"/>
    <property type="project" value="InterPro"/>
</dbReference>
<dbReference type="Gene3D" id="3.30.70.270">
    <property type="match status" value="1"/>
</dbReference>
<dbReference type="PANTHER" id="PTHR45138:SF9">
    <property type="entry name" value="DIGUANYLATE CYCLASE DGCM-RELATED"/>
    <property type="match status" value="1"/>
</dbReference>
<evidence type="ECO:0000256" key="4">
    <source>
        <dbReference type="ARBA" id="ARBA00022989"/>
    </source>
</evidence>
<evidence type="ECO:0000256" key="1">
    <source>
        <dbReference type="ARBA" id="ARBA00004651"/>
    </source>
</evidence>
<dbReference type="Pfam" id="PF07694">
    <property type="entry name" value="5TM-5TMR_LYT"/>
    <property type="match status" value="1"/>
</dbReference>
<keyword evidence="3 6" id="KW-0812">Transmembrane</keyword>
<keyword evidence="5 6" id="KW-0472">Membrane</keyword>
<dbReference type="GO" id="GO:1902201">
    <property type="term" value="P:negative regulation of bacterial-type flagellum-dependent cell motility"/>
    <property type="evidence" value="ECO:0007669"/>
    <property type="project" value="TreeGrafter"/>
</dbReference>
<dbReference type="GO" id="GO:0005886">
    <property type="term" value="C:plasma membrane"/>
    <property type="evidence" value="ECO:0007669"/>
    <property type="project" value="UniProtKB-SubCell"/>
</dbReference>
<evidence type="ECO:0000256" key="2">
    <source>
        <dbReference type="ARBA" id="ARBA00022475"/>
    </source>
</evidence>
<dbReference type="OrthoDB" id="9759607at2"/>
<evidence type="ECO:0000259" key="7">
    <source>
        <dbReference type="PROSITE" id="PS50887"/>
    </source>
</evidence>
<dbReference type="SMART" id="SM00267">
    <property type="entry name" value="GGDEF"/>
    <property type="match status" value="1"/>
</dbReference>
<dbReference type="PROSITE" id="PS50887">
    <property type="entry name" value="GGDEF"/>
    <property type="match status" value="1"/>
</dbReference>
<keyword evidence="4 6" id="KW-1133">Transmembrane helix</keyword>
<feature type="transmembrane region" description="Helical" evidence="6">
    <location>
        <begin position="156"/>
        <end position="178"/>
    </location>
</feature>
<dbReference type="InterPro" id="IPR043128">
    <property type="entry name" value="Rev_trsase/Diguanyl_cyclase"/>
</dbReference>
<evidence type="ECO:0000256" key="5">
    <source>
        <dbReference type="ARBA" id="ARBA00023136"/>
    </source>
</evidence>
<dbReference type="FunFam" id="3.30.70.270:FF:000001">
    <property type="entry name" value="Diguanylate cyclase domain protein"/>
    <property type="match status" value="1"/>
</dbReference>
<feature type="transmembrane region" description="Helical" evidence="6">
    <location>
        <begin position="103"/>
        <end position="120"/>
    </location>
</feature>